<keyword evidence="3" id="KW-1185">Reference proteome</keyword>
<comment type="caution">
    <text evidence="2">The sequence shown here is derived from an EMBL/GenBank/DDBJ whole genome shotgun (WGS) entry which is preliminary data.</text>
</comment>
<dbReference type="Pfam" id="PF23947">
    <property type="entry name" value="DUF7281"/>
    <property type="match status" value="1"/>
</dbReference>
<protein>
    <recommendedName>
        <fullName evidence="1">DUF7281 domain-containing protein</fullName>
    </recommendedName>
</protein>
<organism evidence="2 3">
    <name type="scientific">Aeromonas caviae</name>
    <name type="common">Aeromonas punctata</name>
    <dbReference type="NCBI Taxonomy" id="648"/>
    <lineage>
        <taxon>Bacteria</taxon>
        <taxon>Pseudomonadati</taxon>
        <taxon>Pseudomonadota</taxon>
        <taxon>Gammaproteobacteria</taxon>
        <taxon>Aeromonadales</taxon>
        <taxon>Aeromonadaceae</taxon>
        <taxon>Aeromonas</taxon>
    </lineage>
</organism>
<accession>A0ABU5WAQ5</accession>
<evidence type="ECO:0000313" key="3">
    <source>
        <dbReference type="Proteomes" id="UP001304847"/>
    </source>
</evidence>
<dbReference type="InterPro" id="IPR036078">
    <property type="entry name" value="Spo11/TopoVI_A_sf"/>
</dbReference>
<dbReference type="SUPFAM" id="SSF56726">
    <property type="entry name" value="DNA topoisomerase IV, alpha subunit"/>
    <property type="match status" value="1"/>
</dbReference>
<evidence type="ECO:0000259" key="1">
    <source>
        <dbReference type="Pfam" id="PF23947"/>
    </source>
</evidence>
<feature type="domain" description="DUF7281" evidence="1">
    <location>
        <begin position="102"/>
        <end position="284"/>
    </location>
</feature>
<evidence type="ECO:0000313" key="2">
    <source>
        <dbReference type="EMBL" id="MEA9438002.1"/>
    </source>
</evidence>
<reference evidence="2 3" key="1">
    <citation type="submission" date="2023-12" db="EMBL/GenBank/DDBJ databases">
        <title>Characterization of antibiotic resistance in Aeromonas spp. in hospital effluent.</title>
        <authorList>
            <person name="Negoseki B.R.S."/>
            <person name="Krul D."/>
            <person name="Siqueira A.C."/>
            <person name="Almeida M."/>
            <person name="Mesa D."/>
            <person name="Conte D."/>
            <person name="Dalla-Costa L.M."/>
        </authorList>
    </citation>
    <scope>NUCLEOTIDE SEQUENCE [LARGE SCALE GENOMIC DNA]</scope>
    <source>
        <strain evidence="2 3">36v</strain>
    </source>
</reference>
<dbReference type="InterPro" id="IPR055705">
    <property type="entry name" value="DUF7281"/>
</dbReference>
<dbReference type="RefSeq" id="WP_323580189.1">
    <property type="nucleotide sequence ID" value="NZ_JAYGOJ010000155.1"/>
</dbReference>
<gene>
    <name evidence="2" type="ORF">VCX44_19900</name>
</gene>
<proteinExistence type="predicted"/>
<sequence>MTERINQQQSRVLESIVLEKKEKVAFKSWMQPIRNAYPFGQLTFDEKYLLLTESDYEMIAELLKDLLGYAINSNRPLTVTNRLEAASLTNNEKAGGAKAGNDWLLVSTLSGVLRLDEGDYSLPSGCLLVMDREKLTSHCHAIILIVENKAVLPHLSSSIFSGMADYDPLIIYRGDPYFSVAAANDFVIDQQEQCQIHTFFDSDPKGLSMALATPAVSGVWLIDLNNVAELQSVNQETIFQQQSSVDNALAKKCEVCGSELVNYYRLMNQHRIAIMQEHILARNLDIVLFSRKADSQSE</sequence>
<dbReference type="EMBL" id="JAYGOJ010000155">
    <property type="protein sequence ID" value="MEA9438002.1"/>
    <property type="molecule type" value="Genomic_DNA"/>
</dbReference>
<name>A0ABU5WAQ5_AERCA</name>
<dbReference type="Proteomes" id="UP001304847">
    <property type="component" value="Unassembled WGS sequence"/>
</dbReference>